<accession>A0A4Z2G7H1</accession>
<comment type="caution">
    <text evidence="2">The sequence shown here is derived from an EMBL/GenBank/DDBJ whole genome shotgun (WGS) entry which is preliminary data.</text>
</comment>
<dbReference type="EMBL" id="SRLO01000655">
    <property type="protein sequence ID" value="TNN49488.1"/>
    <property type="molecule type" value="Genomic_DNA"/>
</dbReference>
<dbReference type="AlphaFoldDB" id="A0A4Z2G7H1"/>
<keyword evidence="3" id="KW-1185">Reference proteome</keyword>
<sequence>MAGLDPPVPSAPASLLSGLLPRGFAVGPSRLCGGRMGLWWVGRSLEAGTLLGRGGDAAWAPEGRPGPTGRDGDATKDPESETRPEEVN</sequence>
<feature type="compositionally biased region" description="Basic and acidic residues" evidence="1">
    <location>
        <begin position="70"/>
        <end position="88"/>
    </location>
</feature>
<dbReference type="Proteomes" id="UP000314294">
    <property type="component" value="Unassembled WGS sequence"/>
</dbReference>
<reference evidence="2 3" key="1">
    <citation type="submission" date="2019-03" db="EMBL/GenBank/DDBJ databases">
        <title>First draft genome of Liparis tanakae, snailfish: a comprehensive survey of snailfish specific genes.</title>
        <authorList>
            <person name="Kim W."/>
            <person name="Song I."/>
            <person name="Jeong J.-H."/>
            <person name="Kim D."/>
            <person name="Kim S."/>
            <person name="Ryu S."/>
            <person name="Song J.Y."/>
            <person name="Lee S.K."/>
        </authorList>
    </citation>
    <scope>NUCLEOTIDE SEQUENCE [LARGE SCALE GENOMIC DNA]</scope>
    <source>
        <tissue evidence="2">Muscle</tissue>
    </source>
</reference>
<organism evidence="2 3">
    <name type="scientific">Liparis tanakae</name>
    <name type="common">Tanaka's snailfish</name>
    <dbReference type="NCBI Taxonomy" id="230148"/>
    <lineage>
        <taxon>Eukaryota</taxon>
        <taxon>Metazoa</taxon>
        <taxon>Chordata</taxon>
        <taxon>Craniata</taxon>
        <taxon>Vertebrata</taxon>
        <taxon>Euteleostomi</taxon>
        <taxon>Actinopterygii</taxon>
        <taxon>Neopterygii</taxon>
        <taxon>Teleostei</taxon>
        <taxon>Neoteleostei</taxon>
        <taxon>Acanthomorphata</taxon>
        <taxon>Eupercaria</taxon>
        <taxon>Perciformes</taxon>
        <taxon>Cottioidei</taxon>
        <taxon>Cottales</taxon>
        <taxon>Liparidae</taxon>
        <taxon>Liparis</taxon>
    </lineage>
</organism>
<proteinExistence type="predicted"/>
<feature type="region of interest" description="Disordered" evidence="1">
    <location>
        <begin position="52"/>
        <end position="88"/>
    </location>
</feature>
<protein>
    <submittedName>
        <fullName evidence="2">Uncharacterized protein</fullName>
    </submittedName>
</protein>
<gene>
    <name evidence="2" type="ORF">EYF80_040329</name>
</gene>
<name>A0A4Z2G7H1_9TELE</name>
<evidence type="ECO:0000313" key="2">
    <source>
        <dbReference type="EMBL" id="TNN49488.1"/>
    </source>
</evidence>
<dbReference type="OrthoDB" id="10500918at2759"/>
<evidence type="ECO:0000313" key="3">
    <source>
        <dbReference type="Proteomes" id="UP000314294"/>
    </source>
</evidence>
<evidence type="ECO:0000256" key="1">
    <source>
        <dbReference type="SAM" id="MobiDB-lite"/>
    </source>
</evidence>